<dbReference type="OMA" id="CARCTIN"/>
<dbReference type="InterPro" id="IPR000537">
    <property type="entry name" value="UbiA_prenyltransferase"/>
</dbReference>
<dbReference type="GO" id="GO:0006744">
    <property type="term" value="P:ubiquinone biosynthetic process"/>
    <property type="evidence" value="ECO:0000318"/>
    <property type="project" value="GO_Central"/>
</dbReference>
<dbReference type="EMBL" id="CM000842">
    <property type="protein sequence ID" value="KRH40664.1"/>
    <property type="molecule type" value="Genomic_DNA"/>
</dbReference>
<dbReference type="Gene3D" id="1.10.357.140">
    <property type="entry name" value="UbiA prenyltransferase"/>
    <property type="match status" value="1"/>
</dbReference>
<dbReference type="InParanoid" id="K7LGE3"/>
<evidence type="ECO:0000313" key="12">
    <source>
        <dbReference type="Proteomes" id="UP000008827"/>
    </source>
</evidence>
<dbReference type="PANTHER" id="PTHR11048:SF28">
    <property type="entry name" value="4-HYDROXYBENZOATE POLYPRENYLTRANSFERASE, MITOCHONDRIAL"/>
    <property type="match status" value="1"/>
</dbReference>
<evidence type="ECO:0000256" key="2">
    <source>
        <dbReference type="ARBA" id="ARBA00004141"/>
    </source>
</evidence>
<dbReference type="PaxDb" id="3847-GLYMA09G40921.1"/>
<dbReference type="PANTHER" id="PTHR11048">
    <property type="entry name" value="PRENYLTRANSFERASES"/>
    <property type="match status" value="1"/>
</dbReference>
<evidence type="ECO:0000256" key="7">
    <source>
        <dbReference type="ARBA" id="ARBA00023136"/>
    </source>
</evidence>
<dbReference type="CDD" id="cd13959">
    <property type="entry name" value="PT_UbiA_COQ2"/>
    <property type="match status" value="1"/>
</dbReference>
<evidence type="ECO:0000256" key="4">
    <source>
        <dbReference type="ARBA" id="ARBA00022679"/>
    </source>
</evidence>
<evidence type="ECO:0000256" key="3">
    <source>
        <dbReference type="ARBA" id="ARBA00005985"/>
    </source>
</evidence>
<feature type="transmembrane region" description="Helical" evidence="9">
    <location>
        <begin position="312"/>
        <end position="332"/>
    </location>
</feature>
<dbReference type="Gene3D" id="1.20.120.1780">
    <property type="entry name" value="UbiA prenyltransferase"/>
    <property type="match status" value="1"/>
</dbReference>
<dbReference type="HOGENOM" id="CLU_034879_0_0_1"/>
<keyword evidence="12" id="KW-1185">Reference proteome</keyword>
<evidence type="ECO:0000256" key="6">
    <source>
        <dbReference type="ARBA" id="ARBA00022989"/>
    </source>
</evidence>
<name>K7LGE3_SOYBN</name>
<comment type="similarity">
    <text evidence="3">Belongs to the UbiA prenyltransferase family.</text>
</comment>
<feature type="transmembrane region" description="Helical" evidence="9">
    <location>
        <begin position="248"/>
        <end position="267"/>
    </location>
</feature>
<feature type="transmembrane region" description="Helical" evidence="9">
    <location>
        <begin position="166"/>
        <end position="187"/>
    </location>
</feature>
<reference evidence="10" key="3">
    <citation type="submission" date="2018-07" db="EMBL/GenBank/DDBJ databases">
        <title>WGS assembly of Glycine max.</title>
        <authorList>
            <person name="Schmutz J."/>
            <person name="Cannon S."/>
            <person name="Schlueter J."/>
            <person name="Ma J."/>
            <person name="Mitros T."/>
            <person name="Nelson W."/>
            <person name="Hyten D."/>
            <person name="Song Q."/>
            <person name="Thelen J."/>
            <person name="Cheng J."/>
            <person name="Xu D."/>
            <person name="Hellsten U."/>
            <person name="May G."/>
            <person name="Yu Y."/>
            <person name="Sakurai T."/>
            <person name="Umezawa T."/>
            <person name="Bhattacharyya M."/>
            <person name="Sandhu D."/>
            <person name="Valliyodan B."/>
            <person name="Lindquist E."/>
            <person name="Peto M."/>
            <person name="Grant D."/>
            <person name="Shu S."/>
            <person name="Goodstein D."/>
            <person name="Barry K."/>
            <person name="Futrell-Griggs M."/>
            <person name="Abernathy B."/>
            <person name="Du J."/>
            <person name="Tian Z."/>
            <person name="Zhu L."/>
            <person name="Gill N."/>
            <person name="Joshi T."/>
            <person name="Libault M."/>
            <person name="Sethuraman A."/>
            <person name="Zhang X."/>
            <person name="Shinozaki K."/>
            <person name="Nguyen H."/>
            <person name="Wing R."/>
            <person name="Cregan P."/>
            <person name="Specht J."/>
            <person name="Grimwood J."/>
            <person name="Rokhsar D."/>
            <person name="Stacey G."/>
            <person name="Shoemaker R."/>
            <person name="Jackson S."/>
        </authorList>
    </citation>
    <scope>NUCLEOTIDE SEQUENCE</scope>
    <source>
        <tissue evidence="10">Callus</tissue>
    </source>
</reference>
<dbReference type="STRING" id="3847.K7LGE3"/>
<evidence type="ECO:0000313" key="11">
    <source>
        <dbReference type="EnsemblPlants" id="KRH40664"/>
    </source>
</evidence>
<evidence type="ECO:0000256" key="8">
    <source>
        <dbReference type="SAM" id="MobiDB-lite"/>
    </source>
</evidence>
<dbReference type="EnsemblPlants" id="KRH40664">
    <property type="protein sequence ID" value="KRH40664"/>
    <property type="gene ID" value="GLYMA_09G272700"/>
</dbReference>
<dbReference type="GO" id="GO:0005743">
    <property type="term" value="C:mitochondrial inner membrane"/>
    <property type="evidence" value="ECO:0000318"/>
    <property type="project" value="GO_Central"/>
</dbReference>
<proteinExistence type="inferred from homology"/>
<protein>
    <submittedName>
        <fullName evidence="10 11">Uncharacterized protein</fullName>
    </submittedName>
</protein>
<dbReference type="Gramene" id="KRH40664">
    <property type="protein sequence ID" value="KRH40664"/>
    <property type="gene ID" value="GLYMA_09G272700"/>
</dbReference>
<keyword evidence="7 9" id="KW-0472">Membrane</keyword>
<dbReference type="InterPro" id="IPR030470">
    <property type="entry name" value="UbiA_prenylTrfase_CS"/>
</dbReference>
<evidence type="ECO:0000256" key="9">
    <source>
        <dbReference type="SAM" id="Phobius"/>
    </source>
</evidence>
<evidence type="ECO:0000313" key="10">
    <source>
        <dbReference type="EMBL" id="KRH40664.1"/>
    </source>
</evidence>
<dbReference type="InterPro" id="IPR044878">
    <property type="entry name" value="UbiA_sf"/>
</dbReference>
<gene>
    <name evidence="10" type="ORF">GLYMA_09G272700</name>
</gene>
<reference evidence="10 11" key="1">
    <citation type="journal article" date="2010" name="Nature">
        <title>Genome sequence of the palaeopolyploid soybean.</title>
        <authorList>
            <person name="Schmutz J."/>
            <person name="Cannon S.B."/>
            <person name="Schlueter J."/>
            <person name="Ma J."/>
            <person name="Mitros T."/>
            <person name="Nelson W."/>
            <person name="Hyten D.L."/>
            <person name="Song Q."/>
            <person name="Thelen J.J."/>
            <person name="Cheng J."/>
            <person name="Xu D."/>
            <person name="Hellsten U."/>
            <person name="May G.D."/>
            <person name="Yu Y."/>
            <person name="Sakurai T."/>
            <person name="Umezawa T."/>
            <person name="Bhattacharyya M.K."/>
            <person name="Sandhu D."/>
            <person name="Valliyodan B."/>
            <person name="Lindquist E."/>
            <person name="Peto M."/>
            <person name="Grant D."/>
            <person name="Shu S."/>
            <person name="Goodstein D."/>
            <person name="Barry K."/>
            <person name="Futrell-Griggs M."/>
            <person name="Abernathy B."/>
            <person name="Du J."/>
            <person name="Tian Z."/>
            <person name="Zhu L."/>
            <person name="Gill N."/>
            <person name="Joshi T."/>
            <person name="Libault M."/>
            <person name="Sethuraman A."/>
            <person name="Zhang X.-C."/>
            <person name="Shinozaki K."/>
            <person name="Nguyen H.T."/>
            <person name="Wing R.A."/>
            <person name="Cregan P."/>
            <person name="Specht J."/>
            <person name="Grimwood J."/>
            <person name="Rokhsar D."/>
            <person name="Stacey G."/>
            <person name="Shoemaker R.C."/>
            <person name="Jackson S.A."/>
        </authorList>
    </citation>
    <scope>NUCLEOTIDE SEQUENCE</scope>
    <source>
        <strain evidence="11">cv. Williams 82</strain>
        <tissue evidence="10">Callus</tissue>
    </source>
</reference>
<sequence>MATALTSRASHRFLKPSSSSSSSSVSLYPVIFNPLITTQQFANQNPTLNPPFKPPQLQSFNFEFRKTTGSLSSFHLVAHLSTWHSKENKNQSGDNVSSSGGGDTSWVELYLPRKVQPYARLARLDKPIGTWLLLWPCARCTINDLFDRDIDTMVERTKLRQVASGLLTPFQGLCFLGFQLLLGLGILLQLNSYSRVLGASSLLLFFSYPFMKRFTFWPQAFLGLDPSIVLPLYASGVFWTLVYDTIYAHQWITGFEIACLGGLAVSGFNAEIGWLYYASLAVVSGHLGWQTWAVDLSSRTDCNRKFVSNKWFRAIIFGGILAGGLSSLWYFLPYREYTHTRTIYQTLCAYQNSAP</sequence>
<feature type="transmembrane region" description="Helical" evidence="9">
    <location>
        <begin position="222"/>
        <end position="242"/>
    </location>
</feature>
<comment type="subcellular location">
    <subcellularLocation>
        <location evidence="2">Membrane</location>
        <topology evidence="2">Multi-pass membrane protein</topology>
    </subcellularLocation>
</comment>
<reference evidence="11" key="2">
    <citation type="submission" date="2018-02" db="UniProtKB">
        <authorList>
            <consortium name="EnsemblPlants"/>
        </authorList>
    </citation>
    <scope>IDENTIFICATION</scope>
    <source>
        <strain evidence="11">Williams 82</strain>
    </source>
</reference>
<feature type="region of interest" description="Disordered" evidence="8">
    <location>
        <begin position="1"/>
        <end position="25"/>
    </location>
</feature>
<dbReference type="Pfam" id="PF01040">
    <property type="entry name" value="UbiA"/>
    <property type="match status" value="1"/>
</dbReference>
<comment type="cofactor">
    <cofactor evidence="1">
        <name>Mg(2+)</name>
        <dbReference type="ChEBI" id="CHEBI:18420"/>
    </cofactor>
</comment>
<dbReference type="GO" id="GO:0008412">
    <property type="term" value="F:4-hydroxybenzoate polyprenyltransferase activity"/>
    <property type="evidence" value="ECO:0000318"/>
    <property type="project" value="GO_Central"/>
</dbReference>
<evidence type="ECO:0000256" key="1">
    <source>
        <dbReference type="ARBA" id="ARBA00001946"/>
    </source>
</evidence>
<keyword evidence="6 9" id="KW-1133">Transmembrane helix</keyword>
<dbReference type="Proteomes" id="UP000008827">
    <property type="component" value="Chromosome 9"/>
</dbReference>
<organism evidence="10">
    <name type="scientific">Glycine max</name>
    <name type="common">Soybean</name>
    <name type="synonym">Glycine hispida</name>
    <dbReference type="NCBI Taxonomy" id="3847"/>
    <lineage>
        <taxon>Eukaryota</taxon>
        <taxon>Viridiplantae</taxon>
        <taxon>Streptophyta</taxon>
        <taxon>Embryophyta</taxon>
        <taxon>Tracheophyta</taxon>
        <taxon>Spermatophyta</taxon>
        <taxon>Magnoliopsida</taxon>
        <taxon>eudicotyledons</taxon>
        <taxon>Gunneridae</taxon>
        <taxon>Pentapetalae</taxon>
        <taxon>rosids</taxon>
        <taxon>fabids</taxon>
        <taxon>Fabales</taxon>
        <taxon>Fabaceae</taxon>
        <taxon>Papilionoideae</taxon>
        <taxon>50 kb inversion clade</taxon>
        <taxon>NPAAA clade</taxon>
        <taxon>indigoferoid/millettioid clade</taxon>
        <taxon>Phaseoleae</taxon>
        <taxon>Glycine</taxon>
        <taxon>Glycine subgen. Soja</taxon>
    </lineage>
</organism>
<dbReference type="PROSITE" id="PS00943">
    <property type="entry name" value="UBIA"/>
    <property type="match status" value="1"/>
</dbReference>
<dbReference type="AlphaFoldDB" id="K7LGE3"/>
<keyword evidence="5 9" id="KW-0812">Transmembrane</keyword>
<evidence type="ECO:0000256" key="5">
    <source>
        <dbReference type="ARBA" id="ARBA00022692"/>
    </source>
</evidence>
<keyword evidence="4" id="KW-0808">Transferase</keyword>
<accession>K7LGE3</accession>
<dbReference type="eggNOG" id="KOG1381">
    <property type="taxonomic scope" value="Eukaryota"/>
</dbReference>
<dbReference type="InterPro" id="IPR039653">
    <property type="entry name" value="Prenyltransferase"/>
</dbReference>